<keyword evidence="3" id="KW-0949">S-adenosyl-L-methionine</keyword>
<dbReference type="Pfam" id="PF00891">
    <property type="entry name" value="Methyltransf_2"/>
    <property type="match status" value="1"/>
</dbReference>
<dbReference type="Gene3D" id="3.40.50.150">
    <property type="entry name" value="Vaccinia Virus protein VP39"/>
    <property type="match status" value="1"/>
</dbReference>
<dbReference type="SUPFAM" id="SSF53335">
    <property type="entry name" value="S-adenosyl-L-methionine-dependent methyltransferases"/>
    <property type="match status" value="1"/>
</dbReference>
<dbReference type="Proteomes" id="UP001590951">
    <property type="component" value="Unassembled WGS sequence"/>
</dbReference>
<feature type="domain" description="O-methyltransferase C-terminal" evidence="4">
    <location>
        <begin position="195"/>
        <end position="389"/>
    </location>
</feature>
<evidence type="ECO:0000313" key="5">
    <source>
        <dbReference type="EMBL" id="KAL2056773.1"/>
    </source>
</evidence>
<evidence type="ECO:0000256" key="2">
    <source>
        <dbReference type="ARBA" id="ARBA00022679"/>
    </source>
</evidence>
<dbReference type="Gene3D" id="1.10.10.10">
    <property type="entry name" value="Winged helix-like DNA-binding domain superfamily/Winged helix DNA-binding domain"/>
    <property type="match status" value="1"/>
</dbReference>
<dbReference type="CDD" id="cd02440">
    <property type="entry name" value="AdoMet_MTases"/>
    <property type="match status" value="1"/>
</dbReference>
<reference evidence="5 6" key="1">
    <citation type="submission" date="2024-09" db="EMBL/GenBank/DDBJ databases">
        <title>Rethinking Asexuality: The Enigmatic Case of Functional Sexual Genes in Lepraria (Stereocaulaceae).</title>
        <authorList>
            <person name="Doellman M."/>
            <person name="Sun Y."/>
            <person name="Barcenas-Pena A."/>
            <person name="Lumbsch H.T."/>
            <person name="Grewe F."/>
        </authorList>
    </citation>
    <scope>NUCLEOTIDE SEQUENCE [LARGE SCALE GENOMIC DNA]</scope>
    <source>
        <strain evidence="5 6">Grewe 0041</strain>
    </source>
</reference>
<dbReference type="InterPro" id="IPR036388">
    <property type="entry name" value="WH-like_DNA-bd_sf"/>
</dbReference>
<keyword evidence="6" id="KW-1185">Reference proteome</keyword>
<gene>
    <name evidence="5" type="ORF">ABVK25_003168</name>
</gene>
<keyword evidence="1" id="KW-0489">Methyltransferase</keyword>
<dbReference type="InterPro" id="IPR001077">
    <property type="entry name" value="COMT_C"/>
</dbReference>
<dbReference type="PROSITE" id="PS51683">
    <property type="entry name" value="SAM_OMT_II"/>
    <property type="match status" value="1"/>
</dbReference>
<dbReference type="PANTHER" id="PTHR43712:SF12">
    <property type="entry name" value="STERIGMATOCYSTIN 8-O-METHYLTRANSFERASE"/>
    <property type="match status" value="1"/>
</dbReference>
<evidence type="ECO:0000259" key="4">
    <source>
        <dbReference type="Pfam" id="PF00891"/>
    </source>
</evidence>
<dbReference type="PANTHER" id="PTHR43712">
    <property type="entry name" value="PUTATIVE (AFU_ORTHOLOGUE AFUA_4G14580)-RELATED"/>
    <property type="match status" value="1"/>
</dbReference>
<proteinExistence type="predicted"/>
<dbReference type="InterPro" id="IPR016461">
    <property type="entry name" value="COMT-like"/>
</dbReference>
<dbReference type="InterPro" id="IPR029063">
    <property type="entry name" value="SAM-dependent_MTases_sf"/>
</dbReference>
<comment type="caution">
    <text evidence="5">The sequence shown here is derived from an EMBL/GenBank/DDBJ whole genome shotgun (WGS) entry which is preliminary data.</text>
</comment>
<dbReference type="EMBL" id="JBHFEH010000007">
    <property type="protein sequence ID" value="KAL2056773.1"/>
    <property type="molecule type" value="Genomic_DNA"/>
</dbReference>
<organism evidence="5 6">
    <name type="scientific">Lepraria finkii</name>
    <dbReference type="NCBI Taxonomy" id="1340010"/>
    <lineage>
        <taxon>Eukaryota</taxon>
        <taxon>Fungi</taxon>
        <taxon>Dikarya</taxon>
        <taxon>Ascomycota</taxon>
        <taxon>Pezizomycotina</taxon>
        <taxon>Lecanoromycetes</taxon>
        <taxon>OSLEUM clade</taxon>
        <taxon>Lecanoromycetidae</taxon>
        <taxon>Lecanorales</taxon>
        <taxon>Lecanorineae</taxon>
        <taxon>Stereocaulaceae</taxon>
        <taxon>Lepraria</taxon>
    </lineage>
</organism>
<protein>
    <recommendedName>
        <fullName evidence="4">O-methyltransferase C-terminal domain-containing protein</fullName>
    </recommendedName>
</protein>
<evidence type="ECO:0000256" key="1">
    <source>
        <dbReference type="ARBA" id="ARBA00022603"/>
    </source>
</evidence>
<accession>A0ABR4BG09</accession>
<sequence length="501" mass="56395">MASEIAKLAALVLTNTVRVDDYLQKNGLPSPSFHEDGPVDLKLSAEIEAARVVALEASLRLNDLLRGPIELVRPTVNAVSLEAIYKYDIASKIPIHGEISVVELAKLCDICEPDLRRILRFAIIHHRIFQEPRKGIIAHSAASRRIVEDSATRDGLGLQFADGWQSFARTVEAMEKWKEQEPTKTGFALAHNTDKSVFEYLEESPAKAKRFAGAMSSFTTYKGHGPEFLVRGFPWASLGSKTVVDVGGSEGKYSIALAQSFPDLKFIIQDLPAVIRAVDAKRPVPSELVDRVTFMAHDMFKEQSVSADIYLYRWVFHDWPDAYVVKILRQLIPALKPGARVIINDTILPEPNTLSELQERKIRALDMVMLSFFNSRERERDDWERIFQEVDKRFRFVDAWVPEGSALGIIEAVWEAETVNGVNGVSEVNKAKEVIEFKEVDGVNEVSEMNKAKVVIEFKEVDVVNEISEMNKAKEVIEFKEVDGVNEINEVREVNGLSDRI</sequence>
<evidence type="ECO:0000313" key="6">
    <source>
        <dbReference type="Proteomes" id="UP001590951"/>
    </source>
</evidence>
<evidence type="ECO:0000256" key="3">
    <source>
        <dbReference type="ARBA" id="ARBA00022691"/>
    </source>
</evidence>
<keyword evidence="2" id="KW-0808">Transferase</keyword>
<name>A0ABR4BG09_9LECA</name>